<feature type="transmembrane region" description="Helical" evidence="14">
    <location>
        <begin position="128"/>
        <end position="149"/>
    </location>
</feature>
<dbReference type="PROSITE" id="PS51257">
    <property type="entry name" value="PROKAR_LIPOPROTEIN"/>
    <property type="match status" value="1"/>
</dbReference>
<dbReference type="PANTHER" id="PTHR12989:SF10">
    <property type="entry name" value="DOL-P-GLC:GLC(2)MAN(9)GLCNAC(2)-PP-DOL ALPHA-1,2-GLUCOSYLTRANSFERASE-RELATED"/>
    <property type="match status" value="1"/>
</dbReference>
<dbReference type="GO" id="GO:0006488">
    <property type="term" value="P:dolichol-linked oligosaccharide biosynthetic process"/>
    <property type="evidence" value="ECO:0007669"/>
    <property type="project" value="UniProtKB-UniRule"/>
</dbReference>
<sequence>MQDMEKVESYIFSALCSVNFLVSCLLFSKMTRVQRDPYMDEIFHVPQAQRYCKGKFNEWDPMITTLPGLYLVSVGIIKPMAWLAKLTGSVACSTAMLRFTNVLFNCGNFYLLYLLISKLHHRDKTRLMFRRILCTVSLSTFPVLYFFTFLYYTDAGSTFFILFAYLMTLYGCHKASALLGVCAVLFRQTNIVWVAFCAGTVVAAKMDDVWRMEYTKKKDERLSAVRVPLSSQGVKKVITFSLDFFTSPETVKVVMQVTWPYAVVAAGFLLFMLLNEGIVVGDRTSHQACFHFPQVFYFFCFTYFFSLPVSLCLHRTLRFSNALKRHPVFFSVLTIVSLFLVWKFTYVHKYLLADNRHFPFYIWKNIYQRHKLVRFLLVPAYIFTGWNFLETLKSRSFFMSLAYLTCLVLATIPQELLEFRYFIIPYLMYRLHMPLSPLSRLFGEFLLYTIVNVATIYLFIAKSFSWPLALTTQRFMW</sequence>
<keyword evidence="6 14" id="KW-0328">Glycosyltransferase</keyword>
<evidence type="ECO:0000256" key="7">
    <source>
        <dbReference type="ARBA" id="ARBA00022679"/>
    </source>
</evidence>
<evidence type="ECO:0000256" key="8">
    <source>
        <dbReference type="ARBA" id="ARBA00022692"/>
    </source>
</evidence>
<evidence type="ECO:0000256" key="3">
    <source>
        <dbReference type="ARBA" id="ARBA00010600"/>
    </source>
</evidence>
<dbReference type="AlphaFoldDB" id="A0A087XQI1"/>
<feature type="transmembrane region" description="Helical" evidence="14">
    <location>
        <begin position="155"/>
        <end position="172"/>
    </location>
</feature>
<dbReference type="CTD" id="84920"/>
<dbReference type="InterPro" id="IPR016900">
    <property type="entry name" value="Alg10"/>
</dbReference>
<evidence type="ECO:0000256" key="6">
    <source>
        <dbReference type="ARBA" id="ARBA00022676"/>
    </source>
</evidence>
<feature type="transmembrane region" description="Helical" evidence="14">
    <location>
        <begin position="253"/>
        <end position="274"/>
    </location>
</feature>
<keyword evidence="10 14" id="KW-1133">Transmembrane helix</keyword>
<dbReference type="OMA" id="VWDSKIT"/>
<dbReference type="EC" id="2.4.1.256" evidence="4 14"/>
<evidence type="ECO:0000256" key="9">
    <source>
        <dbReference type="ARBA" id="ARBA00022824"/>
    </source>
</evidence>
<dbReference type="STRING" id="48698.ENSPFOP00000008034"/>
<name>A0A087XQI1_POEFO</name>
<accession>A0A087XQI1</accession>
<dbReference type="GeneTree" id="ENSGT00390000012906"/>
<feature type="transmembrane region" description="Helical" evidence="14">
    <location>
        <begin position="372"/>
        <end position="389"/>
    </location>
</feature>
<feature type="transmembrane region" description="Helical" evidence="14">
    <location>
        <begin position="96"/>
        <end position="116"/>
    </location>
</feature>
<keyword evidence="7" id="KW-0808">Transferase</keyword>
<keyword evidence="16" id="KW-1185">Reference proteome</keyword>
<organism evidence="15 16">
    <name type="scientific">Poecilia formosa</name>
    <name type="common">Amazon molly</name>
    <name type="synonym">Limia formosa</name>
    <dbReference type="NCBI Taxonomy" id="48698"/>
    <lineage>
        <taxon>Eukaryota</taxon>
        <taxon>Metazoa</taxon>
        <taxon>Chordata</taxon>
        <taxon>Craniata</taxon>
        <taxon>Vertebrata</taxon>
        <taxon>Euteleostomi</taxon>
        <taxon>Actinopterygii</taxon>
        <taxon>Neopterygii</taxon>
        <taxon>Teleostei</taxon>
        <taxon>Neoteleostei</taxon>
        <taxon>Acanthomorphata</taxon>
        <taxon>Ovalentaria</taxon>
        <taxon>Atherinomorphae</taxon>
        <taxon>Cyprinodontiformes</taxon>
        <taxon>Poeciliidae</taxon>
        <taxon>Poeciliinae</taxon>
        <taxon>Poecilia</taxon>
    </lineage>
</organism>
<evidence type="ECO:0000256" key="4">
    <source>
        <dbReference type="ARBA" id="ARBA00011967"/>
    </source>
</evidence>
<keyword evidence="8 14" id="KW-0812">Transmembrane</keyword>
<dbReference type="eggNOG" id="KOG2642">
    <property type="taxonomic scope" value="Eukaryota"/>
</dbReference>
<dbReference type="GO" id="GO:0106073">
    <property type="term" value="F:dolichyl pyrophosphate Glc2Man9GlcNAc2 alpha-1,2-glucosyltransferase activity"/>
    <property type="evidence" value="ECO:0007669"/>
    <property type="project" value="UniProtKB-UniRule"/>
</dbReference>
<evidence type="ECO:0000256" key="2">
    <source>
        <dbReference type="ARBA" id="ARBA00004922"/>
    </source>
</evidence>
<dbReference type="Proteomes" id="UP000028760">
    <property type="component" value="Unassembled WGS sequence"/>
</dbReference>
<evidence type="ECO:0000256" key="13">
    <source>
        <dbReference type="ARBA" id="ARBA00048064"/>
    </source>
</evidence>
<reference evidence="16" key="1">
    <citation type="submission" date="2013-10" db="EMBL/GenBank/DDBJ databases">
        <authorList>
            <person name="Schartl M."/>
            <person name="Warren W."/>
        </authorList>
    </citation>
    <scope>NUCLEOTIDE SEQUENCE [LARGE SCALE GENOMIC DNA]</scope>
    <source>
        <strain evidence="16">female</strain>
    </source>
</reference>
<keyword evidence="11 14" id="KW-0472">Membrane</keyword>
<comment type="function">
    <text evidence="12">Dol-P-Glc:Glc(2)Man(9)GlcNAc(2)-PP-Dol alpha-1,2-glucosyltransferase that operates in the biosynthetic pathway of dolichol-linked oligosaccharides, the glycan precursors employed in protein asparagine (N)-glycosylation. The assembly of dolichol-linked oligosaccharides begins on the cytosolic side of the endoplasmic reticulum membrane and finishes in its lumen. The sequential addition of sugars to dolichol pyrophosphate produces dolichol-linked oligosaccharides containing fourteen sugars, including two GlcNAcs, nine mannoses and three glucoses. Once assembled, the oligosaccharide is transferred from the lipid to nascent proteins by oligosaccharyltransferases. In the lumen of the endoplasmic reticulum, adds the third and last glucose residue from dolichyl phosphate glucose (Dol-P-Glc) onto the lipid-linked oligosaccharide intermediate Glc(2)Man(9)GlcNAc(2)-PP-Dol to produce Glc(3)Man(9)GlcNAc(2)-PP-Dol.</text>
</comment>
<reference evidence="15" key="2">
    <citation type="submission" date="2025-08" db="UniProtKB">
        <authorList>
            <consortium name="Ensembl"/>
        </authorList>
    </citation>
    <scope>IDENTIFICATION</scope>
</reference>
<dbReference type="PANTHER" id="PTHR12989">
    <property type="entry name" value="ALPHA-1,2-GLUCOSYLTRANSFERASE ALG10"/>
    <property type="match status" value="1"/>
</dbReference>
<evidence type="ECO:0000313" key="15">
    <source>
        <dbReference type="Ensembl" id="ENSPFOP00000008034.2"/>
    </source>
</evidence>
<dbReference type="Pfam" id="PF04922">
    <property type="entry name" value="DIE2_ALG10"/>
    <property type="match status" value="1"/>
</dbReference>
<evidence type="ECO:0000256" key="14">
    <source>
        <dbReference type="PIRNR" id="PIRNR028810"/>
    </source>
</evidence>
<dbReference type="GO" id="GO:0005789">
    <property type="term" value="C:endoplasmic reticulum membrane"/>
    <property type="evidence" value="ECO:0007669"/>
    <property type="project" value="UniProtKB-SubCell"/>
</dbReference>
<evidence type="ECO:0000256" key="10">
    <source>
        <dbReference type="ARBA" id="ARBA00022989"/>
    </source>
</evidence>
<dbReference type="KEGG" id="pfor:103155884"/>
<evidence type="ECO:0000256" key="12">
    <source>
        <dbReference type="ARBA" id="ARBA00044727"/>
    </source>
</evidence>
<feature type="transmembrane region" description="Helical" evidence="14">
    <location>
        <begin position="295"/>
        <end position="316"/>
    </location>
</feature>
<proteinExistence type="inferred from homology"/>
<feature type="transmembrane region" description="Helical" evidence="14">
    <location>
        <begin position="63"/>
        <end position="84"/>
    </location>
</feature>
<comment type="subcellular location">
    <subcellularLocation>
        <location evidence="1">Endoplasmic reticulum membrane</location>
        <topology evidence="1">Multi-pass membrane protein</topology>
    </subcellularLocation>
</comment>
<dbReference type="EMBL" id="AYCK01001423">
    <property type="status" value="NOT_ANNOTATED_CDS"/>
    <property type="molecule type" value="Genomic_DNA"/>
</dbReference>
<feature type="transmembrane region" description="Helical" evidence="14">
    <location>
        <begin position="12"/>
        <end position="28"/>
    </location>
</feature>
<dbReference type="Ensembl" id="ENSPFOT00000008046.2">
    <property type="protein sequence ID" value="ENSPFOP00000008034.2"/>
    <property type="gene ID" value="ENSPFOG00000008092.2"/>
</dbReference>
<dbReference type="PIRSF" id="PIRSF028810">
    <property type="entry name" value="Alpha1_2_glucosyltferase_Alg10"/>
    <property type="match status" value="1"/>
</dbReference>
<protein>
    <recommendedName>
        <fullName evidence="5 14">Dol-P-Glc:Glc(2)Man(9)GlcNAc(2)-PP-Dol alpha-1,2-glucosyltransferase</fullName>
        <ecNumber evidence="4 14">2.4.1.256</ecNumber>
    </recommendedName>
</protein>
<reference evidence="15" key="3">
    <citation type="submission" date="2025-09" db="UniProtKB">
        <authorList>
            <consortium name="Ensembl"/>
        </authorList>
    </citation>
    <scope>IDENTIFICATION</scope>
</reference>
<dbReference type="OrthoDB" id="4769at2759"/>
<dbReference type="GeneID" id="103155884"/>
<evidence type="ECO:0000256" key="1">
    <source>
        <dbReference type="ARBA" id="ARBA00004477"/>
    </source>
</evidence>
<dbReference type="RefSeq" id="XP_007577838.1">
    <property type="nucleotide sequence ID" value="XM_007577776.2"/>
</dbReference>
<feature type="transmembrane region" description="Helical" evidence="14">
    <location>
        <begin position="328"/>
        <end position="351"/>
    </location>
</feature>
<feature type="transmembrane region" description="Helical" evidence="14">
    <location>
        <begin position="441"/>
        <end position="460"/>
    </location>
</feature>
<keyword evidence="9" id="KW-0256">Endoplasmic reticulum</keyword>
<comment type="catalytic activity">
    <reaction evidence="13">
        <text>an alpha-D-Glc-(1-&gt;3)-alpha-D-Glc-(1-&gt;3)-alpha-D-Man-(1-&gt;2)-alpha-D-Man-(1-&gt;2)-alpha-D-Man-(1-&gt;3)-[alpha-D-Man-(1-&gt;2)-alpha-D-Man-(1-&gt;3)-[alpha-D-Man-(1-&gt;2)-alpha-D-Man-(1-&gt;6)]-alpha-D-Man-(1-&gt;6)]-beta-D-Man-(1-&gt;4)-beta-D-GlcNAc-(1-&gt;4)-alpha-D-GlcNAc-diphospho-di-trans,poly-cis-dolichol + a di-trans,poly-cis-dolichyl beta-D-glucosyl phosphate = a alpha-D-Glc-(1-&gt;2)-alpha-D-Glc-(1-&gt;3)-alpha-D-Glc-(1-&gt;3)-alpha-D-Man-(1-&gt;2)-alpha-D-Man-(1-&gt;2)-alpha-D-Man-(1-&gt;3)-[alpha-D-Man-(1-&gt;2)-alpha-D-Man-(1-&gt;3)-[alpha-D-Man-(1-&gt;2)-alpha-D-Man-(1-&gt;6)]-alpha-D-Man-(1-&gt;6)]-beta-D-Man-(1-&gt;4)-beta-D-GlcNAc-(1-&gt;4)-alpha-D-GlcNAc-diphospho-di-trans,poly-cis-dolichol + a di-trans,poly-cis-dolichyl phosphate + H(+)</text>
        <dbReference type="Rhea" id="RHEA:29543"/>
        <dbReference type="Rhea" id="RHEA-COMP:19498"/>
        <dbReference type="Rhea" id="RHEA-COMP:19502"/>
        <dbReference type="Rhea" id="RHEA-COMP:19512"/>
        <dbReference type="Rhea" id="RHEA-COMP:19522"/>
        <dbReference type="ChEBI" id="CHEBI:15378"/>
        <dbReference type="ChEBI" id="CHEBI:57525"/>
        <dbReference type="ChEBI" id="CHEBI:57683"/>
        <dbReference type="ChEBI" id="CHEBI:132522"/>
        <dbReference type="ChEBI" id="CHEBI:132523"/>
        <dbReference type="EC" id="2.4.1.256"/>
    </reaction>
    <physiologicalReaction direction="left-to-right" evidence="13">
        <dbReference type="Rhea" id="RHEA:29544"/>
    </physiologicalReaction>
</comment>
<feature type="transmembrane region" description="Helical" evidence="14">
    <location>
        <begin position="401"/>
        <end position="429"/>
    </location>
</feature>
<comment type="pathway">
    <text evidence="2">Protein modification; protein glycosylation.</text>
</comment>
<comment type="similarity">
    <text evidence="3 14">Belongs to the ALG10 glucosyltransferase family.</text>
</comment>
<evidence type="ECO:0000256" key="5">
    <source>
        <dbReference type="ARBA" id="ARBA00018512"/>
    </source>
</evidence>
<evidence type="ECO:0000313" key="16">
    <source>
        <dbReference type="Proteomes" id="UP000028760"/>
    </source>
</evidence>
<evidence type="ECO:0000256" key="11">
    <source>
        <dbReference type="ARBA" id="ARBA00023136"/>
    </source>
</evidence>